<feature type="region of interest" description="Disordered" evidence="1">
    <location>
        <begin position="1"/>
        <end position="59"/>
    </location>
</feature>
<protein>
    <submittedName>
        <fullName evidence="2">Uncharacterized protein</fullName>
    </submittedName>
</protein>
<feature type="compositionally biased region" description="Low complexity" evidence="1">
    <location>
        <begin position="46"/>
        <end position="59"/>
    </location>
</feature>
<feature type="compositionally biased region" description="Polar residues" evidence="1">
    <location>
        <begin position="1"/>
        <end position="25"/>
    </location>
</feature>
<proteinExistence type="predicted"/>
<name>A0AAQ3JRJ6_9LILI</name>
<dbReference type="AlphaFoldDB" id="A0AAQ3JRJ6"/>
<evidence type="ECO:0000313" key="3">
    <source>
        <dbReference type="Proteomes" id="UP001327560"/>
    </source>
</evidence>
<accession>A0AAQ3JRJ6</accession>
<dbReference type="EMBL" id="CP136890">
    <property type="protein sequence ID" value="WOK93185.1"/>
    <property type="molecule type" value="Genomic_DNA"/>
</dbReference>
<reference evidence="2 3" key="1">
    <citation type="submission" date="2023-10" db="EMBL/GenBank/DDBJ databases">
        <title>Chromosome-scale genome assembly provides insights into flower coloration mechanisms of Canna indica.</title>
        <authorList>
            <person name="Li C."/>
        </authorList>
    </citation>
    <scope>NUCLEOTIDE SEQUENCE [LARGE SCALE GENOMIC DNA]</scope>
    <source>
        <tissue evidence="2">Flower</tissue>
    </source>
</reference>
<dbReference type="Proteomes" id="UP001327560">
    <property type="component" value="Chromosome 1"/>
</dbReference>
<evidence type="ECO:0000313" key="2">
    <source>
        <dbReference type="EMBL" id="WOK93185.1"/>
    </source>
</evidence>
<keyword evidence="3" id="KW-1185">Reference proteome</keyword>
<sequence>MVRNSSSKILQIPHDSNSRNGSNMASKARSNDKKQYKGATLRASLQQQVDDPGGVVVEA</sequence>
<evidence type="ECO:0000256" key="1">
    <source>
        <dbReference type="SAM" id="MobiDB-lite"/>
    </source>
</evidence>
<gene>
    <name evidence="2" type="ORF">Cni_G01879</name>
</gene>
<organism evidence="2 3">
    <name type="scientific">Canna indica</name>
    <name type="common">Indian-shot</name>
    <dbReference type="NCBI Taxonomy" id="4628"/>
    <lineage>
        <taxon>Eukaryota</taxon>
        <taxon>Viridiplantae</taxon>
        <taxon>Streptophyta</taxon>
        <taxon>Embryophyta</taxon>
        <taxon>Tracheophyta</taxon>
        <taxon>Spermatophyta</taxon>
        <taxon>Magnoliopsida</taxon>
        <taxon>Liliopsida</taxon>
        <taxon>Zingiberales</taxon>
        <taxon>Cannaceae</taxon>
        <taxon>Canna</taxon>
    </lineage>
</organism>